<dbReference type="EMBL" id="VSSQ01144215">
    <property type="protein sequence ID" value="MPN63972.1"/>
    <property type="molecule type" value="Genomic_DNA"/>
</dbReference>
<comment type="caution">
    <text evidence="1">The sequence shown here is derived from an EMBL/GenBank/DDBJ whole genome shotgun (WGS) entry which is preliminary data.</text>
</comment>
<name>A0A645JL33_9ZZZZ</name>
<protein>
    <submittedName>
        <fullName evidence="1">Uncharacterized protein</fullName>
    </submittedName>
</protein>
<accession>A0A645JL33</accession>
<organism evidence="1">
    <name type="scientific">bioreactor metagenome</name>
    <dbReference type="NCBI Taxonomy" id="1076179"/>
    <lineage>
        <taxon>unclassified sequences</taxon>
        <taxon>metagenomes</taxon>
        <taxon>ecological metagenomes</taxon>
    </lineage>
</organism>
<proteinExistence type="predicted"/>
<reference evidence="1" key="1">
    <citation type="submission" date="2019-08" db="EMBL/GenBank/DDBJ databases">
        <authorList>
            <person name="Kucharzyk K."/>
            <person name="Murdoch R.W."/>
            <person name="Higgins S."/>
            <person name="Loffler F."/>
        </authorList>
    </citation>
    <scope>NUCLEOTIDE SEQUENCE</scope>
</reference>
<evidence type="ECO:0000313" key="1">
    <source>
        <dbReference type="EMBL" id="MPN63972.1"/>
    </source>
</evidence>
<dbReference type="AlphaFoldDB" id="A0A645JL33"/>
<sequence length="58" mass="6616">MMLVNVTANRITGDPAGDFPSRVTAHPVRYHHVARFYIRMQINGVFVDCPYLTNMAFC</sequence>
<gene>
    <name evidence="1" type="ORF">SDC9_211741</name>
</gene>